<dbReference type="InterPro" id="IPR031907">
    <property type="entry name" value="MCM3AP_GANP"/>
</dbReference>
<dbReference type="STRING" id="307972.A0A2G8KTC1"/>
<protein>
    <submittedName>
        <fullName evidence="2">Putative germinal-center associated nuclear protein</fullName>
    </submittedName>
</protein>
<comment type="caution">
    <text evidence="2">The sequence shown here is derived from an EMBL/GenBank/DDBJ whole genome shotgun (WGS) entry which is preliminary data.</text>
</comment>
<sequence length="312" mass="35974">MVVSDTSPEELPQAEWNDPSTLSDLVQLLSSLQLPDMGEFDSDSWEDTKHRCLLYVKSLPGSPHEKVALISRVQWLLERCQREFDAVCEDHFQVAGCTPSHDVLPWTNLAEACVDYMVTLLKARIEDTEDGDLARGRMVYYFQTDFDSFRAPSVWMQSVSNALGESVTRPDSINESYLISVEERKNEVNIETDKQERESIYDISDIEEKSFADLPENIMRDKEMSISQKRLKNLLFSEKEESHRFDEYLKRALQDSPPLRLPSSVGHEGSRYQSLDEDFLLRDGIKRLEGELEASRRASRIEELRLKTLLSL</sequence>
<reference evidence="2 3" key="1">
    <citation type="journal article" date="2017" name="PLoS Biol.">
        <title>The sea cucumber genome provides insights into morphological evolution and visceral regeneration.</title>
        <authorList>
            <person name="Zhang X."/>
            <person name="Sun L."/>
            <person name="Yuan J."/>
            <person name="Sun Y."/>
            <person name="Gao Y."/>
            <person name="Zhang L."/>
            <person name="Li S."/>
            <person name="Dai H."/>
            <person name="Hamel J.F."/>
            <person name="Liu C."/>
            <person name="Yu Y."/>
            <person name="Liu S."/>
            <person name="Lin W."/>
            <person name="Guo K."/>
            <person name="Jin S."/>
            <person name="Xu P."/>
            <person name="Storey K.B."/>
            <person name="Huan P."/>
            <person name="Zhang T."/>
            <person name="Zhou Y."/>
            <person name="Zhang J."/>
            <person name="Lin C."/>
            <person name="Li X."/>
            <person name="Xing L."/>
            <person name="Huo D."/>
            <person name="Sun M."/>
            <person name="Wang L."/>
            <person name="Mercier A."/>
            <person name="Li F."/>
            <person name="Yang H."/>
            <person name="Xiang J."/>
        </authorList>
    </citation>
    <scope>NUCLEOTIDE SEQUENCE [LARGE SCALE GENOMIC DNA]</scope>
    <source>
        <strain evidence="2">Shaxun</strain>
        <tissue evidence="2">Muscle</tissue>
    </source>
</reference>
<evidence type="ECO:0000313" key="3">
    <source>
        <dbReference type="Proteomes" id="UP000230750"/>
    </source>
</evidence>
<name>A0A2G8KTC1_STIJA</name>
<accession>A0A2G8KTC1</accession>
<dbReference type="OrthoDB" id="21502at2759"/>
<feature type="domain" description="Germinal-centre associated nuclear protein MCM3AP" evidence="1">
    <location>
        <begin position="7"/>
        <end position="256"/>
    </location>
</feature>
<dbReference type="AlphaFoldDB" id="A0A2G8KTC1"/>
<dbReference type="Proteomes" id="UP000230750">
    <property type="component" value="Unassembled WGS sequence"/>
</dbReference>
<organism evidence="2 3">
    <name type="scientific">Stichopus japonicus</name>
    <name type="common">Sea cucumber</name>
    <dbReference type="NCBI Taxonomy" id="307972"/>
    <lineage>
        <taxon>Eukaryota</taxon>
        <taxon>Metazoa</taxon>
        <taxon>Echinodermata</taxon>
        <taxon>Eleutherozoa</taxon>
        <taxon>Echinozoa</taxon>
        <taxon>Holothuroidea</taxon>
        <taxon>Aspidochirotacea</taxon>
        <taxon>Aspidochirotida</taxon>
        <taxon>Stichopodidae</taxon>
        <taxon>Apostichopus</taxon>
    </lineage>
</organism>
<evidence type="ECO:0000259" key="1">
    <source>
        <dbReference type="Pfam" id="PF16769"/>
    </source>
</evidence>
<gene>
    <name evidence="2" type="ORF">BSL78_11857</name>
</gene>
<dbReference type="EMBL" id="MRZV01000382">
    <property type="protein sequence ID" value="PIK51254.1"/>
    <property type="molecule type" value="Genomic_DNA"/>
</dbReference>
<dbReference type="Pfam" id="PF16769">
    <property type="entry name" value="MCM3AP_GANP"/>
    <property type="match status" value="1"/>
</dbReference>
<evidence type="ECO:0000313" key="2">
    <source>
        <dbReference type="EMBL" id="PIK51254.1"/>
    </source>
</evidence>
<proteinExistence type="predicted"/>
<keyword evidence="3" id="KW-1185">Reference proteome</keyword>